<dbReference type="Pfam" id="PF00266">
    <property type="entry name" value="Aminotran_5"/>
    <property type="match status" value="1"/>
</dbReference>
<evidence type="ECO:0000313" key="3">
    <source>
        <dbReference type="EMBL" id="KAJ8019877.1"/>
    </source>
</evidence>
<dbReference type="AlphaFoldDB" id="A0A9Q1BCR8"/>
<evidence type="ECO:0000256" key="1">
    <source>
        <dbReference type="ARBA" id="ARBA00022898"/>
    </source>
</evidence>
<accession>A0A9Q1BCR8</accession>
<organism evidence="3 4">
    <name type="scientific">Holothuria leucospilota</name>
    <name type="common">Black long sea cucumber</name>
    <name type="synonym">Mertensiothuria leucospilota</name>
    <dbReference type="NCBI Taxonomy" id="206669"/>
    <lineage>
        <taxon>Eukaryota</taxon>
        <taxon>Metazoa</taxon>
        <taxon>Echinodermata</taxon>
        <taxon>Eleutherozoa</taxon>
        <taxon>Echinozoa</taxon>
        <taxon>Holothuroidea</taxon>
        <taxon>Aspidochirotacea</taxon>
        <taxon>Aspidochirotida</taxon>
        <taxon>Holothuriidae</taxon>
        <taxon>Holothuria</taxon>
    </lineage>
</organism>
<sequence length="331" mass="37159">MAAYCTNAILKGLKYSPGDQILLCNLHTYPAVLNQAKVVVEQNPGVEIVFIDIRFPVNSKEDLITPFTKALEENPNIKIAVIDHISCGSTILFPVKEIIDLCHQYDVLSLVDGAHAAGQIPLSIEEYDADYYVGNLCKWMMVPQNVGFLWVHPKHQATFRSLATSHSDFLPTFRDRFYSAITKDRLPQVIVKDALEFHKSLGGLESISPRNSELVTKAASMLSKAWNTPELEVSPELRAPFMSMVAFPDGLDAVYQGRTRHDVAYDLILRGVHTRVCPIDGKFWCRLSCNVWNDMDDFEKLRDAVLDLIKEKTDNPGGDSMKFFIPCPPQG</sequence>
<dbReference type="OrthoDB" id="5978656at2759"/>
<gene>
    <name evidence="3" type="ORF">HOLleu_41648</name>
</gene>
<dbReference type="InterPro" id="IPR015422">
    <property type="entry name" value="PyrdxlP-dep_Trfase_small"/>
</dbReference>
<dbReference type="Gene3D" id="3.90.1150.10">
    <property type="entry name" value="Aspartate Aminotransferase, domain 1"/>
    <property type="match status" value="1"/>
</dbReference>
<dbReference type="Gene3D" id="3.40.640.10">
    <property type="entry name" value="Type I PLP-dependent aspartate aminotransferase-like (Major domain)"/>
    <property type="match status" value="1"/>
</dbReference>
<dbReference type="SUPFAM" id="SSF53383">
    <property type="entry name" value="PLP-dependent transferases"/>
    <property type="match status" value="1"/>
</dbReference>
<evidence type="ECO:0000259" key="2">
    <source>
        <dbReference type="Pfam" id="PF00266"/>
    </source>
</evidence>
<dbReference type="PANTHER" id="PTHR43092">
    <property type="entry name" value="L-CYSTEINE DESULFHYDRASE"/>
    <property type="match status" value="1"/>
</dbReference>
<dbReference type="InterPro" id="IPR015424">
    <property type="entry name" value="PyrdxlP-dep_Trfase"/>
</dbReference>
<reference evidence="3" key="1">
    <citation type="submission" date="2021-10" db="EMBL/GenBank/DDBJ databases">
        <title>Tropical sea cucumber genome reveals ecological adaptation and Cuvierian tubules defense mechanism.</title>
        <authorList>
            <person name="Chen T."/>
        </authorList>
    </citation>
    <scope>NUCLEOTIDE SEQUENCE</scope>
    <source>
        <strain evidence="3">Nanhai2018</strain>
        <tissue evidence="3">Muscle</tissue>
    </source>
</reference>
<protein>
    <submittedName>
        <fullName evidence="3">L-cysteine desulfhydrase</fullName>
    </submittedName>
</protein>
<evidence type="ECO:0000313" key="4">
    <source>
        <dbReference type="Proteomes" id="UP001152320"/>
    </source>
</evidence>
<name>A0A9Q1BCR8_HOLLE</name>
<dbReference type="InterPro" id="IPR000192">
    <property type="entry name" value="Aminotrans_V_dom"/>
</dbReference>
<dbReference type="EMBL" id="JAIZAY010000023">
    <property type="protein sequence ID" value="KAJ8019877.1"/>
    <property type="molecule type" value="Genomic_DNA"/>
</dbReference>
<dbReference type="Proteomes" id="UP001152320">
    <property type="component" value="Chromosome 23"/>
</dbReference>
<keyword evidence="4" id="KW-1185">Reference proteome</keyword>
<feature type="domain" description="Aminotransferase class V" evidence="2">
    <location>
        <begin position="7"/>
        <end position="163"/>
    </location>
</feature>
<dbReference type="InterPro" id="IPR015421">
    <property type="entry name" value="PyrdxlP-dep_Trfase_major"/>
</dbReference>
<proteinExistence type="predicted"/>
<keyword evidence="1" id="KW-0663">Pyridoxal phosphate</keyword>
<comment type="caution">
    <text evidence="3">The sequence shown here is derived from an EMBL/GenBank/DDBJ whole genome shotgun (WGS) entry which is preliminary data.</text>
</comment>
<dbReference type="PANTHER" id="PTHR43092:SF4">
    <property type="entry name" value="AMINOTRANSFERASE CLASS V DOMAIN-CONTAINING PROTEIN"/>
    <property type="match status" value="1"/>
</dbReference>